<dbReference type="InterPro" id="IPR041854">
    <property type="entry name" value="BFD-like_2Fe2S-bd_dom_sf"/>
</dbReference>
<dbReference type="PRINTS" id="PR00368">
    <property type="entry name" value="FADPNR"/>
</dbReference>
<dbReference type="GO" id="GO:0008115">
    <property type="term" value="F:sarcosine oxidase activity"/>
    <property type="evidence" value="ECO:0007669"/>
    <property type="project" value="InterPro"/>
</dbReference>
<name>A0A916Y1B0_9HYPH</name>
<dbReference type="PANTHER" id="PTHR43757:SF2">
    <property type="entry name" value="AMINOMETHYLTRANSFERASE, MITOCHONDRIAL"/>
    <property type="match status" value="1"/>
</dbReference>
<dbReference type="PIRSF" id="PIRSF037980">
    <property type="entry name" value="SoxA"/>
    <property type="match status" value="1"/>
</dbReference>
<dbReference type="EMBL" id="BMJJ01000008">
    <property type="protein sequence ID" value="GGD26741.1"/>
    <property type="molecule type" value="Genomic_DNA"/>
</dbReference>
<dbReference type="AlphaFoldDB" id="A0A916Y1B0"/>
<feature type="domain" description="GCVT N-terminal" evidence="3">
    <location>
        <begin position="616"/>
        <end position="886"/>
    </location>
</feature>
<evidence type="ECO:0000256" key="1">
    <source>
        <dbReference type="ARBA" id="ARBA00008609"/>
    </source>
</evidence>
<dbReference type="NCBIfam" id="TIGR01372">
    <property type="entry name" value="soxA"/>
    <property type="match status" value="1"/>
</dbReference>
<feature type="domain" description="SoxA A3" evidence="6">
    <location>
        <begin position="519"/>
        <end position="601"/>
    </location>
</feature>
<dbReference type="Pfam" id="PF17806">
    <property type="entry name" value="SO_alpha_A3"/>
    <property type="match status" value="1"/>
</dbReference>
<comment type="caution">
    <text evidence="7">The sequence shown here is derived from an EMBL/GenBank/DDBJ whole genome shotgun (WGS) entry which is preliminary data.</text>
</comment>
<dbReference type="InterPro" id="IPR006222">
    <property type="entry name" value="GCVT_N"/>
</dbReference>
<dbReference type="InterPro" id="IPR029043">
    <property type="entry name" value="GcvT/YgfZ_C"/>
</dbReference>
<evidence type="ECO:0000313" key="8">
    <source>
        <dbReference type="Proteomes" id="UP000613160"/>
    </source>
</evidence>
<dbReference type="Pfam" id="PF13510">
    <property type="entry name" value="Fer2_4"/>
    <property type="match status" value="1"/>
</dbReference>
<gene>
    <name evidence="7" type="ORF">GCM10011335_32290</name>
</gene>
<dbReference type="Pfam" id="PF07992">
    <property type="entry name" value="Pyr_redox_2"/>
    <property type="match status" value="1"/>
</dbReference>
<dbReference type="InterPro" id="IPR027266">
    <property type="entry name" value="TrmE/GcvT-like"/>
</dbReference>
<proteinExistence type="inferred from homology"/>
<dbReference type="InterPro" id="IPR036188">
    <property type="entry name" value="FAD/NAD-bd_sf"/>
</dbReference>
<dbReference type="InterPro" id="IPR006277">
    <property type="entry name" value="Sarcosine_oxidase_asu"/>
</dbReference>
<sequence>MTSHRLPGQGRLKGARRLGFSFDGTRYEGLEGDTLASALLANGVHLTGRSFKYHRPRGILGHGSEEPNALVEISRDKARRQPNIRATMQPLYQGLVATSQNRFPTLDFDIGAVNGLFSRFLSAGFYYKTFMWPKSFWHKVYEPNIRSAAGLGKVPEAADPDRYANRFEHVDVVVVGGGPAGLAAALAAGESGASVILCDEGDAFGGWLKAESAVTIDGVTSADFVADAVARLKGMANVRVMPRTTAFGYYVQNYLALVEELADHLAAPDPAAPRERLWQVRAKKVVLAIGAIERPLVFPDNDRPGIMLASAGRTYLNHYGVKVGKRVVVFTAHDSAYAAAFDLKRAGVQVPAIVDLREDPQSELTREARELGIEVLAGYDVAKVRGVKRIRGITVVETKTGLDRRGFDCDALLMSGGFTPSVHLFSQSRGKVAFAPELQAYVPGESAQDCVSVGSCAGDFDLASAISKGRAAGLSAAAGADNDSGGMVVSGTVRVAGAAGTQGGMAGATPSAGPDRFVKAFVDFQNDVTAKDIRLAAREGFKSVEHIKRFTTNGMATDQGKTSNINGIGVAGEALGKTMPQIGLTTFRAPFTPVTFGTIAGQSRGDLFDPVRKTPIHDSAEAEGAVFEDVGNWKRAWYFPQGASMHDAVKRECRAVRDAAGMFDASTLGKIEVCGPDAAEFLDLIYATPIASLAVGKCRYAIMLSEAGYVMDDGIVARIGESRYHITTTTGGAPRVLNHMEDYLQTEFPHLNVWLTSVTEQWATIAIQGPRAREIVTPLVGGIDISPEAFKHMSVAEGTFMGVPSRFFRVSFTGETGFEINVPSNRGRAVWDALREIGRPLGLMPYGTEAMHVLRAEKGYIIVGQETDGTVTPADAALGWAVSKKKADFVGKRGMTRPDLVAPGRKQLVGLLTRNPLTVLEEGAQIVADPKQAIPMTMIGHVTSSYWSETLGRSIALALVRDGVALTGQTLHVPMPDETIAVEVTKPIFFDPEGERLHG</sequence>
<evidence type="ECO:0000259" key="4">
    <source>
        <dbReference type="Pfam" id="PF07992"/>
    </source>
</evidence>
<dbReference type="InterPro" id="IPR013977">
    <property type="entry name" value="GcvT_C"/>
</dbReference>
<dbReference type="Gene3D" id="3.50.50.60">
    <property type="entry name" value="FAD/NAD(P)-binding domain"/>
    <property type="match status" value="2"/>
</dbReference>
<dbReference type="Gene3D" id="3.10.20.440">
    <property type="entry name" value="2Fe-2S iron-sulphur cluster binding domain, sarcosine oxidase, alpha subunit, N-terminal domain"/>
    <property type="match status" value="1"/>
</dbReference>
<protein>
    <submittedName>
        <fullName evidence="7">Sarcosine oxidase subunit alpha</fullName>
    </submittedName>
</protein>
<comment type="similarity">
    <text evidence="1">Belongs to the GcvT family.</text>
</comment>
<dbReference type="PANTHER" id="PTHR43757">
    <property type="entry name" value="AMINOMETHYLTRANSFERASE"/>
    <property type="match status" value="1"/>
</dbReference>
<accession>A0A916Y1B0</accession>
<dbReference type="PRINTS" id="PR00469">
    <property type="entry name" value="PNDRDTASEII"/>
</dbReference>
<keyword evidence="2" id="KW-0560">Oxidoreductase</keyword>
<dbReference type="Pfam" id="PF01571">
    <property type="entry name" value="GCV_T"/>
    <property type="match status" value="1"/>
</dbReference>
<dbReference type="SUPFAM" id="SSF103025">
    <property type="entry name" value="Folate-binding domain"/>
    <property type="match status" value="1"/>
</dbReference>
<dbReference type="Gene3D" id="1.10.10.1100">
    <property type="entry name" value="BFD-like [2Fe-2S]-binding domain"/>
    <property type="match status" value="1"/>
</dbReference>
<dbReference type="SUPFAM" id="SSF101790">
    <property type="entry name" value="Aminomethyltransferase beta-barrel domain"/>
    <property type="match status" value="1"/>
</dbReference>
<dbReference type="GO" id="GO:0046653">
    <property type="term" value="P:tetrahydrofolate metabolic process"/>
    <property type="evidence" value="ECO:0007669"/>
    <property type="project" value="InterPro"/>
</dbReference>
<dbReference type="Gene3D" id="3.30.1360.120">
    <property type="entry name" value="Probable tRNA modification gtpase trme, domain 1"/>
    <property type="match status" value="1"/>
</dbReference>
<feature type="domain" description="FAD/NAD(P)-binding" evidence="4">
    <location>
        <begin position="171"/>
        <end position="427"/>
    </location>
</feature>
<dbReference type="InterPro" id="IPR041117">
    <property type="entry name" value="SoxA_A3"/>
</dbReference>
<evidence type="ECO:0000259" key="6">
    <source>
        <dbReference type="Pfam" id="PF17806"/>
    </source>
</evidence>
<dbReference type="RefSeq" id="WP_188852560.1">
    <property type="nucleotide sequence ID" value="NZ_BMJJ01000008.1"/>
</dbReference>
<evidence type="ECO:0000259" key="3">
    <source>
        <dbReference type="Pfam" id="PF01571"/>
    </source>
</evidence>
<evidence type="ECO:0000313" key="7">
    <source>
        <dbReference type="EMBL" id="GGD26741.1"/>
    </source>
</evidence>
<dbReference type="InterPro" id="IPR042204">
    <property type="entry name" value="2Fe-2S-bd_N"/>
</dbReference>
<reference evidence="7" key="1">
    <citation type="journal article" date="2014" name="Int. J. Syst. Evol. Microbiol.">
        <title>Complete genome sequence of Corynebacterium casei LMG S-19264T (=DSM 44701T), isolated from a smear-ripened cheese.</title>
        <authorList>
            <consortium name="US DOE Joint Genome Institute (JGI-PGF)"/>
            <person name="Walter F."/>
            <person name="Albersmeier A."/>
            <person name="Kalinowski J."/>
            <person name="Ruckert C."/>
        </authorList>
    </citation>
    <scope>NUCLEOTIDE SEQUENCE</scope>
    <source>
        <strain evidence="7">CGMCC 1.15493</strain>
    </source>
</reference>
<dbReference type="Pfam" id="PF08669">
    <property type="entry name" value="GCV_T_C"/>
    <property type="match status" value="1"/>
</dbReference>
<reference evidence="7" key="2">
    <citation type="submission" date="2020-09" db="EMBL/GenBank/DDBJ databases">
        <authorList>
            <person name="Sun Q."/>
            <person name="Zhou Y."/>
        </authorList>
    </citation>
    <scope>NUCLEOTIDE SEQUENCE</scope>
    <source>
        <strain evidence="7">CGMCC 1.15493</strain>
    </source>
</reference>
<organism evidence="7 8">
    <name type="scientific">Aureimonas glaciei</name>
    <dbReference type="NCBI Taxonomy" id="1776957"/>
    <lineage>
        <taxon>Bacteria</taxon>
        <taxon>Pseudomonadati</taxon>
        <taxon>Pseudomonadota</taxon>
        <taxon>Alphaproteobacteria</taxon>
        <taxon>Hyphomicrobiales</taxon>
        <taxon>Aurantimonadaceae</taxon>
        <taxon>Aureimonas</taxon>
    </lineage>
</organism>
<dbReference type="Proteomes" id="UP000613160">
    <property type="component" value="Unassembled WGS sequence"/>
</dbReference>
<keyword evidence="8" id="KW-1185">Reference proteome</keyword>
<dbReference type="InterPro" id="IPR028896">
    <property type="entry name" value="GcvT/YgfZ/DmdA"/>
</dbReference>
<feature type="domain" description="Aminomethyltransferase C-terminal" evidence="5">
    <location>
        <begin position="906"/>
        <end position="991"/>
    </location>
</feature>
<evidence type="ECO:0000259" key="5">
    <source>
        <dbReference type="Pfam" id="PF08669"/>
    </source>
</evidence>
<dbReference type="SUPFAM" id="SSF51905">
    <property type="entry name" value="FAD/NAD(P)-binding domain"/>
    <property type="match status" value="1"/>
</dbReference>
<dbReference type="InterPro" id="IPR023753">
    <property type="entry name" value="FAD/NAD-binding_dom"/>
</dbReference>
<evidence type="ECO:0000256" key="2">
    <source>
        <dbReference type="ARBA" id="ARBA00023002"/>
    </source>
</evidence>